<feature type="compositionally biased region" description="Acidic residues" evidence="1">
    <location>
        <begin position="139"/>
        <end position="152"/>
    </location>
</feature>
<feature type="region of interest" description="Disordered" evidence="1">
    <location>
        <begin position="1"/>
        <end position="152"/>
    </location>
</feature>
<name>A0A9W6XV23_9STRA</name>
<dbReference type="AlphaFoldDB" id="A0A9W6XV23"/>
<protein>
    <submittedName>
        <fullName evidence="2">Unnamed protein product</fullName>
    </submittedName>
</protein>
<evidence type="ECO:0000256" key="1">
    <source>
        <dbReference type="SAM" id="MobiDB-lite"/>
    </source>
</evidence>
<organism evidence="2 3">
    <name type="scientific">Phytophthora fragariaefolia</name>
    <dbReference type="NCBI Taxonomy" id="1490495"/>
    <lineage>
        <taxon>Eukaryota</taxon>
        <taxon>Sar</taxon>
        <taxon>Stramenopiles</taxon>
        <taxon>Oomycota</taxon>
        <taxon>Peronosporomycetes</taxon>
        <taxon>Peronosporales</taxon>
        <taxon>Peronosporaceae</taxon>
        <taxon>Phytophthora</taxon>
    </lineage>
</organism>
<keyword evidence="3" id="KW-1185">Reference proteome</keyword>
<gene>
    <name evidence="2" type="ORF">Pfra01_001647500</name>
</gene>
<reference evidence="2" key="1">
    <citation type="submission" date="2023-04" db="EMBL/GenBank/DDBJ databases">
        <title>Phytophthora fragariaefolia NBRC 109709.</title>
        <authorList>
            <person name="Ichikawa N."/>
            <person name="Sato H."/>
            <person name="Tonouchi N."/>
        </authorList>
    </citation>
    <scope>NUCLEOTIDE SEQUENCE</scope>
    <source>
        <strain evidence="2">NBRC 109709</strain>
    </source>
</reference>
<dbReference type="EMBL" id="BSXT01001868">
    <property type="protein sequence ID" value="GMF45686.1"/>
    <property type="molecule type" value="Genomic_DNA"/>
</dbReference>
<dbReference type="Proteomes" id="UP001165121">
    <property type="component" value="Unassembled WGS sequence"/>
</dbReference>
<feature type="compositionally biased region" description="Basic and acidic residues" evidence="1">
    <location>
        <begin position="1"/>
        <end position="35"/>
    </location>
</feature>
<evidence type="ECO:0000313" key="3">
    <source>
        <dbReference type="Proteomes" id="UP001165121"/>
    </source>
</evidence>
<evidence type="ECO:0000313" key="2">
    <source>
        <dbReference type="EMBL" id="GMF45686.1"/>
    </source>
</evidence>
<comment type="caution">
    <text evidence="2">The sequence shown here is derived from an EMBL/GenBank/DDBJ whole genome shotgun (WGS) entry which is preliminary data.</text>
</comment>
<accession>A0A9W6XV23</accession>
<proteinExistence type="predicted"/>
<sequence>MAGIEPHRSLEEVERDARKANAERRKAAKEAKEVSAQEGVPSGSAVQDAHQVSKSSGQETDPGGAGVSMSADPKLGPDDEDKSVPDASAQASVGGADVVEPPVGGSVSDPPQPEHEVEASDDDEVEYVETMKPQFAPVDDVEVGSDPDDDDGEVELVKVEPAVKEEVQLSTVQENQVLKDMGVFTRKASITNSTRTPVQARIAPVSLSEVQLKSYVADQVRRWEGGVSERRCPPQHQV</sequence>
<feature type="compositionally biased region" description="Polar residues" evidence="1">
    <location>
        <begin position="50"/>
        <end position="59"/>
    </location>
</feature>